<sequence length="90" mass="10315">MGSSFMVTFLVVRPVLASRSIITITIFIITIHRHLLHTSIIIIYIIISMMQRVMQLLAMEVVVVYTILPVHHCRPRSSTRRPCALANERS</sequence>
<dbReference type="EMBL" id="GGFL01007105">
    <property type="protein sequence ID" value="MBW71283.1"/>
    <property type="molecule type" value="Transcribed_RNA"/>
</dbReference>
<organism evidence="1">
    <name type="scientific">Anopheles darlingi</name>
    <name type="common">Mosquito</name>
    <dbReference type="NCBI Taxonomy" id="43151"/>
    <lineage>
        <taxon>Eukaryota</taxon>
        <taxon>Metazoa</taxon>
        <taxon>Ecdysozoa</taxon>
        <taxon>Arthropoda</taxon>
        <taxon>Hexapoda</taxon>
        <taxon>Insecta</taxon>
        <taxon>Pterygota</taxon>
        <taxon>Neoptera</taxon>
        <taxon>Endopterygota</taxon>
        <taxon>Diptera</taxon>
        <taxon>Nematocera</taxon>
        <taxon>Culicoidea</taxon>
        <taxon>Culicidae</taxon>
        <taxon>Anophelinae</taxon>
        <taxon>Anopheles</taxon>
    </lineage>
</organism>
<proteinExistence type="predicted"/>
<dbReference type="AlphaFoldDB" id="A0A2M4D121"/>
<reference evidence="1" key="1">
    <citation type="submission" date="2018-01" db="EMBL/GenBank/DDBJ databases">
        <title>An insight into the sialome of Amazonian anophelines.</title>
        <authorList>
            <person name="Ribeiro J.M."/>
            <person name="Scarpassa V."/>
            <person name="Calvo E."/>
        </authorList>
    </citation>
    <scope>NUCLEOTIDE SEQUENCE</scope>
</reference>
<evidence type="ECO:0000313" key="1">
    <source>
        <dbReference type="EMBL" id="MBW71283.1"/>
    </source>
</evidence>
<accession>A0A2M4D121</accession>
<name>A0A2M4D121_ANODA</name>
<protein>
    <submittedName>
        <fullName evidence="1">Uncharacterized protein</fullName>
    </submittedName>
</protein>